<sequence>MKKAISVLGMMLMPLMAEEIFSFVGINTAYKDMRLSETYQKSNTSEMTFGFTLGMQALRWRTNINLEHGSNYTSFGFNADYILLDSMFGTPKIRPYLGINTGYMTYDDERLEDTDGLYYGGNAGLIFYANDMVDIDIGYHYDKISQLDGFDTMQSVTLSVHYFY</sequence>
<evidence type="ECO:0008006" key="2">
    <source>
        <dbReference type="Google" id="ProtNLM"/>
    </source>
</evidence>
<accession>A0A1W1EAJ5</accession>
<gene>
    <name evidence="1" type="ORF">MNB_SV-4-441</name>
</gene>
<protein>
    <recommendedName>
        <fullName evidence="2">Outer membrane protein beta-barrel domain-containing protein</fullName>
    </recommendedName>
</protein>
<dbReference type="InterPro" id="IPR011250">
    <property type="entry name" value="OMP/PagP_B-barrel"/>
</dbReference>
<dbReference type="AlphaFoldDB" id="A0A1W1EAJ5"/>
<name>A0A1W1EAJ5_9ZZZZ</name>
<dbReference type="EMBL" id="FPIB01000026">
    <property type="protein sequence ID" value="SFV90887.1"/>
    <property type="molecule type" value="Genomic_DNA"/>
</dbReference>
<organism evidence="1">
    <name type="scientific">hydrothermal vent metagenome</name>
    <dbReference type="NCBI Taxonomy" id="652676"/>
    <lineage>
        <taxon>unclassified sequences</taxon>
        <taxon>metagenomes</taxon>
        <taxon>ecological metagenomes</taxon>
    </lineage>
</organism>
<dbReference type="Gene3D" id="2.40.160.20">
    <property type="match status" value="1"/>
</dbReference>
<proteinExistence type="predicted"/>
<dbReference type="SUPFAM" id="SSF56925">
    <property type="entry name" value="OMPA-like"/>
    <property type="match status" value="1"/>
</dbReference>
<evidence type="ECO:0000313" key="1">
    <source>
        <dbReference type="EMBL" id="SFV90887.1"/>
    </source>
</evidence>
<reference evidence="1" key="1">
    <citation type="submission" date="2016-10" db="EMBL/GenBank/DDBJ databases">
        <authorList>
            <person name="de Groot N.N."/>
        </authorList>
    </citation>
    <scope>NUCLEOTIDE SEQUENCE</scope>
</reference>